<dbReference type="PANTHER" id="PTHR31579:SF84">
    <property type="entry name" value="F21O3.6 PROTEIN"/>
    <property type="match status" value="1"/>
</dbReference>
<dbReference type="EMBL" id="JAGYWB010000005">
    <property type="protein sequence ID" value="KAI0522979.1"/>
    <property type="molecule type" value="Genomic_DNA"/>
</dbReference>
<evidence type="ECO:0000256" key="1">
    <source>
        <dbReference type="SAM" id="MobiDB-lite"/>
    </source>
</evidence>
<proteinExistence type="predicted"/>
<dbReference type="PANTHER" id="PTHR31579">
    <property type="entry name" value="OS03G0796600 PROTEIN"/>
    <property type="match status" value="1"/>
</dbReference>
<gene>
    <name evidence="2" type="ORF">KFK09_005368</name>
</gene>
<sequence>MALYIRTKRVTDPLDERVRDRLRGVMTGYASSGSEHDGAVADDGHSCFSDLIHDFLEPRYTLDERDESGSGEDSDSDKGAALEKAAEQAKKLREFLDPSLESDSFRFRLKSDVEEAIRLTGPGFRRGVMGRLRERGYNAGICKARWESAGGLTAGSYEYIDVIDVDAAGEGDRRYIVDSGFAAEFAVARATEEYERVVGGLPATVVARAEEVRAAVRIVVEVARRSLKSRGLCVPPWRKRKYMMAKWLGPYRRTLNEIPANTAAEGGGEVKCRAVGFGAPRIAAVPKPMVAVEETSRSFW</sequence>
<organism evidence="2 3">
    <name type="scientific">Dendrobium nobile</name>
    <name type="common">Orchid</name>
    <dbReference type="NCBI Taxonomy" id="94219"/>
    <lineage>
        <taxon>Eukaryota</taxon>
        <taxon>Viridiplantae</taxon>
        <taxon>Streptophyta</taxon>
        <taxon>Embryophyta</taxon>
        <taxon>Tracheophyta</taxon>
        <taxon>Spermatophyta</taxon>
        <taxon>Magnoliopsida</taxon>
        <taxon>Liliopsida</taxon>
        <taxon>Asparagales</taxon>
        <taxon>Orchidaceae</taxon>
        <taxon>Epidendroideae</taxon>
        <taxon>Malaxideae</taxon>
        <taxon>Dendrobiinae</taxon>
        <taxon>Dendrobium</taxon>
    </lineage>
</organism>
<protein>
    <recommendedName>
        <fullName evidence="4">DUF506 family protein</fullName>
    </recommendedName>
</protein>
<dbReference type="OrthoDB" id="548115at2759"/>
<keyword evidence="3" id="KW-1185">Reference proteome</keyword>
<feature type="region of interest" description="Disordered" evidence="1">
    <location>
        <begin position="63"/>
        <end position="83"/>
    </location>
</feature>
<dbReference type="Proteomes" id="UP000829196">
    <property type="component" value="Unassembled WGS sequence"/>
</dbReference>
<evidence type="ECO:0000313" key="2">
    <source>
        <dbReference type="EMBL" id="KAI0522979.1"/>
    </source>
</evidence>
<dbReference type="InterPro" id="IPR006502">
    <property type="entry name" value="PDDEXK-like"/>
</dbReference>
<dbReference type="Pfam" id="PF04720">
    <property type="entry name" value="PDDEXK_6"/>
    <property type="match status" value="1"/>
</dbReference>
<dbReference type="AlphaFoldDB" id="A0A8T3C0R8"/>
<name>A0A8T3C0R8_DENNO</name>
<feature type="compositionally biased region" description="Acidic residues" evidence="1">
    <location>
        <begin position="64"/>
        <end position="75"/>
    </location>
</feature>
<evidence type="ECO:0008006" key="4">
    <source>
        <dbReference type="Google" id="ProtNLM"/>
    </source>
</evidence>
<dbReference type="NCBIfam" id="TIGR01615">
    <property type="entry name" value="A_thal_3542"/>
    <property type="match status" value="1"/>
</dbReference>
<evidence type="ECO:0000313" key="3">
    <source>
        <dbReference type="Proteomes" id="UP000829196"/>
    </source>
</evidence>
<comment type="caution">
    <text evidence="2">The sequence shown here is derived from an EMBL/GenBank/DDBJ whole genome shotgun (WGS) entry which is preliminary data.</text>
</comment>
<accession>A0A8T3C0R8</accession>
<reference evidence="2" key="1">
    <citation type="journal article" date="2022" name="Front. Genet.">
        <title>Chromosome-Scale Assembly of the Dendrobium nobile Genome Provides Insights Into the Molecular Mechanism of the Biosynthesis of the Medicinal Active Ingredient of Dendrobium.</title>
        <authorList>
            <person name="Xu Q."/>
            <person name="Niu S.-C."/>
            <person name="Li K.-L."/>
            <person name="Zheng P.-J."/>
            <person name="Zhang X.-J."/>
            <person name="Jia Y."/>
            <person name="Liu Y."/>
            <person name="Niu Y.-X."/>
            <person name="Yu L.-H."/>
            <person name="Chen D.-F."/>
            <person name="Zhang G.-Q."/>
        </authorList>
    </citation>
    <scope>NUCLEOTIDE SEQUENCE</scope>
    <source>
        <tissue evidence="2">Leaf</tissue>
    </source>
</reference>